<accession>A0AAJ1QUL1</accession>
<dbReference type="AlphaFoldDB" id="A0AAJ1QUL1"/>
<sequence length="127" mass="14966">MHYIRFDFLKESNMTFLANTYRTLSGTKEIIVSLEEKSTQWVVYKDEKPAYFVDFYDLEKESNAMMNSLVLCTKRTIYEVLELINKKNNINLSVPIKSRLGFKKIVKSRKIELDLGPIPEEWLAYSL</sequence>
<organism evidence="1 2">
    <name type="scientific">Polaribacter sejongensis</name>
    <dbReference type="NCBI Taxonomy" id="985043"/>
    <lineage>
        <taxon>Bacteria</taxon>
        <taxon>Pseudomonadati</taxon>
        <taxon>Bacteroidota</taxon>
        <taxon>Flavobacteriia</taxon>
        <taxon>Flavobacteriales</taxon>
        <taxon>Flavobacteriaceae</taxon>
    </lineage>
</organism>
<reference evidence="1 2" key="1">
    <citation type="journal article" date="2014" name="Int. J. Syst. Evol. Microbiol.">
        <title>Complete genome sequence of Corynebacterium casei LMG S-19264T (=DSM 44701T), isolated from a smear-ripened cheese.</title>
        <authorList>
            <consortium name="US DOE Joint Genome Institute (JGI-PGF)"/>
            <person name="Walter F."/>
            <person name="Albersmeier A."/>
            <person name="Kalinowski J."/>
            <person name="Ruckert C."/>
        </authorList>
    </citation>
    <scope>NUCLEOTIDE SEQUENCE [LARGE SCALE GENOMIC DNA]</scope>
    <source>
        <strain evidence="1 2">CECT 8670</strain>
    </source>
</reference>
<dbReference type="Proteomes" id="UP001228636">
    <property type="component" value="Unassembled WGS sequence"/>
</dbReference>
<evidence type="ECO:0000313" key="2">
    <source>
        <dbReference type="Proteomes" id="UP001228636"/>
    </source>
</evidence>
<gene>
    <name evidence="1" type="ORF">QWY81_02545</name>
</gene>
<name>A0AAJ1QUL1_9FLAO</name>
<proteinExistence type="predicted"/>
<evidence type="ECO:0000313" key="1">
    <source>
        <dbReference type="EMBL" id="MDN3618332.1"/>
    </source>
</evidence>
<protein>
    <submittedName>
        <fullName evidence="1">Uncharacterized protein</fullName>
    </submittedName>
</protein>
<comment type="caution">
    <text evidence="1">The sequence shown here is derived from an EMBL/GenBank/DDBJ whole genome shotgun (WGS) entry which is preliminary data.</text>
</comment>
<dbReference type="EMBL" id="JAUFQH010000003">
    <property type="protein sequence ID" value="MDN3618332.1"/>
    <property type="molecule type" value="Genomic_DNA"/>
</dbReference>